<feature type="domain" description="Exoribonuclease phosphorolytic" evidence="8">
    <location>
        <begin position="25"/>
        <end position="154"/>
    </location>
</feature>
<evidence type="ECO:0000259" key="9">
    <source>
        <dbReference type="Pfam" id="PF03725"/>
    </source>
</evidence>
<evidence type="ECO:0000259" key="8">
    <source>
        <dbReference type="Pfam" id="PF01138"/>
    </source>
</evidence>
<keyword evidence="10" id="KW-0808">Transferase</keyword>
<dbReference type="Pfam" id="PF03725">
    <property type="entry name" value="RNase_PH_C"/>
    <property type="match status" value="1"/>
</dbReference>
<dbReference type="GO" id="GO:0009022">
    <property type="term" value="F:tRNA nucleotidyltransferase activity"/>
    <property type="evidence" value="ECO:0007669"/>
    <property type="project" value="UniProtKB-EC"/>
</dbReference>
<dbReference type="InterPro" id="IPR050080">
    <property type="entry name" value="RNase_PH"/>
</dbReference>
<feature type="domain" description="Exoribonuclease phosphorolytic" evidence="9">
    <location>
        <begin position="157"/>
        <end position="217"/>
    </location>
</feature>
<keyword evidence="4 6" id="KW-0271">Exosome</keyword>
<dbReference type="HAMAP" id="MF_00591">
    <property type="entry name" value="Exosome_Rrp41"/>
    <property type="match status" value="1"/>
</dbReference>
<keyword evidence="10" id="KW-0548">Nucleotidyltransferase</keyword>
<dbReference type="Gene3D" id="3.30.230.70">
    <property type="entry name" value="GHMP Kinase, N-terminal domain"/>
    <property type="match status" value="1"/>
</dbReference>
<comment type="subcellular location">
    <subcellularLocation>
        <location evidence="6">Cytoplasm</location>
    </subcellularLocation>
</comment>
<evidence type="ECO:0000256" key="1">
    <source>
        <dbReference type="ARBA" id="ARBA00022490"/>
    </source>
</evidence>
<dbReference type="PANTHER" id="PTHR11953">
    <property type="entry name" value="EXOSOME COMPLEX COMPONENT"/>
    <property type="match status" value="1"/>
</dbReference>
<keyword evidence="3 6" id="KW-0378">Hydrolase</keyword>
<feature type="region of interest" description="Disordered" evidence="7">
    <location>
        <begin position="255"/>
        <end position="292"/>
    </location>
</feature>
<name>A0ABU3VME5_9EURY</name>
<proteinExistence type="inferred from homology"/>
<dbReference type="InterPro" id="IPR027408">
    <property type="entry name" value="PNPase/RNase_PH_dom_sf"/>
</dbReference>
<dbReference type="EMBL" id="JAWDKC010000001">
    <property type="protein sequence ID" value="MDV0444504.1"/>
    <property type="molecule type" value="Genomic_DNA"/>
</dbReference>
<evidence type="ECO:0000256" key="2">
    <source>
        <dbReference type="ARBA" id="ARBA00022722"/>
    </source>
</evidence>
<dbReference type="CDD" id="cd11366">
    <property type="entry name" value="RNase_PH_archRRP41"/>
    <property type="match status" value="1"/>
</dbReference>
<comment type="subunit">
    <text evidence="6">Component of the archaeal exosome complex. Forms a hexameric ring-like arrangement composed of 3 Rrp41-Rrp42 heterodimers. The hexameric ring associates with a trimer of Rrp4 and/or Csl4 subunits.</text>
</comment>
<evidence type="ECO:0000256" key="3">
    <source>
        <dbReference type="ARBA" id="ARBA00022801"/>
    </source>
</evidence>
<evidence type="ECO:0000256" key="6">
    <source>
        <dbReference type="HAMAP-Rule" id="MF_00591"/>
    </source>
</evidence>
<dbReference type="InterPro" id="IPR015847">
    <property type="entry name" value="ExoRNase_PH_dom2"/>
</dbReference>
<feature type="region of interest" description="Disordered" evidence="7">
    <location>
        <begin position="382"/>
        <end position="451"/>
    </location>
</feature>
<comment type="function">
    <text evidence="6">Catalytic component of the exosome, which is a complex involved in RNA degradation. Has 3'-&gt;5' exoribonuclease activity. Can also synthesize heteropolymeric RNA-tails.</text>
</comment>
<evidence type="ECO:0000256" key="7">
    <source>
        <dbReference type="SAM" id="MobiDB-lite"/>
    </source>
</evidence>
<dbReference type="InterPro" id="IPR036345">
    <property type="entry name" value="ExoRNase_PH_dom2_sf"/>
</dbReference>
<comment type="caution">
    <text evidence="10">The sequence shown here is derived from an EMBL/GenBank/DDBJ whole genome shotgun (WGS) entry which is preliminary data.</text>
</comment>
<dbReference type="Proteomes" id="UP001272052">
    <property type="component" value="Unassembled WGS sequence"/>
</dbReference>
<evidence type="ECO:0000256" key="4">
    <source>
        <dbReference type="ARBA" id="ARBA00022835"/>
    </source>
</evidence>
<evidence type="ECO:0000256" key="5">
    <source>
        <dbReference type="ARBA" id="ARBA00022839"/>
    </source>
</evidence>
<sequence length="451" mass="50050">MSSNQTDVVFFDENGLRTDQRKPDEIRPMSIKIGVLSRANGSCYLEWGANKVLAAVYGPREAHPRRMQLPNKAVIRYRYNMQSFSVEDRARPGPNRRSSEISKVSREAFEPVLFAEDYPKAAIDIFVEVLQADAGTRTAAINAASLALVDAGIPMRGLVSACAAGKVGGKIVLDLNKPEDNYGEADLPIAMTEDGRITLIQMDGHLTPSEFEEAMALVQNGCRQVLEIQKAALLEKFASVMNDDEDDIAEIEEEIDESGDDESGDENGNENGDENGSEDENDAVEFEDEELSEDEINAFVAEVSERLAKDVSALIRNYETESCSTDADLDDGDLFDDDLDIVVIEDDEMLDADDLKEIEDFVADFDDDEDDFDDAETEVFVIEADDFDEESDDDSDDEIDEDGIDDDDSEDDSEENESDDDSEDDDSEGETDSENDSEGEIDEYDDDEEEE</sequence>
<dbReference type="EC" id="3.1.13.-" evidence="6"/>
<gene>
    <name evidence="10" type="primary">rph_1</name>
    <name evidence="6" type="synonym">rrp41</name>
    <name evidence="10" type="ORF">MmiAt1_00300</name>
</gene>
<comment type="similarity">
    <text evidence="6">Belongs to the RNase PH family. Rrp41 subfamily.</text>
</comment>
<reference evidence="10 11" key="1">
    <citation type="submission" date="2023-06" db="EMBL/GenBank/DDBJ databases">
        <title>Genome sequence of Methanimicrococcus sp. At1.</title>
        <authorList>
            <person name="Protasov E."/>
            <person name="Platt K."/>
            <person name="Poehlein A."/>
            <person name="Daniel R."/>
            <person name="Brune A."/>
        </authorList>
    </citation>
    <scope>NUCLEOTIDE SEQUENCE [LARGE SCALE GENOMIC DNA]</scope>
    <source>
        <strain evidence="10 11">At1</strain>
    </source>
</reference>
<keyword evidence="11" id="KW-1185">Reference proteome</keyword>
<protein>
    <recommendedName>
        <fullName evidence="6">Exosome complex component Rrp41</fullName>
        <ecNumber evidence="6">3.1.13.-</ecNumber>
    </recommendedName>
</protein>
<organism evidence="10 11">
    <name type="scientific">Methanimicrococcus hacksteinii</name>
    <dbReference type="NCBI Taxonomy" id="3028293"/>
    <lineage>
        <taxon>Archaea</taxon>
        <taxon>Methanobacteriati</taxon>
        <taxon>Methanobacteriota</taxon>
        <taxon>Stenosarchaea group</taxon>
        <taxon>Methanomicrobia</taxon>
        <taxon>Methanosarcinales</taxon>
        <taxon>Methanosarcinaceae</taxon>
        <taxon>Methanimicrococcus</taxon>
    </lineage>
</organism>
<dbReference type="NCBIfam" id="TIGR02065">
    <property type="entry name" value="ECX1"/>
    <property type="match status" value="1"/>
</dbReference>
<evidence type="ECO:0000313" key="11">
    <source>
        <dbReference type="Proteomes" id="UP001272052"/>
    </source>
</evidence>
<dbReference type="Pfam" id="PF01138">
    <property type="entry name" value="RNase_PH"/>
    <property type="match status" value="1"/>
</dbReference>
<evidence type="ECO:0000313" key="10">
    <source>
        <dbReference type="EMBL" id="MDV0444504.1"/>
    </source>
</evidence>
<dbReference type="SUPFAM" id="SSF54211">
    <property type="entry name" value="Ribosomal protein S5 domain 2-like"/>
    <property type="match status" value="1"/>
</dbReference>
<dbReference type="PANTHER" id="PTHR11953:SF0">
    <property type="entry name" value="EXOSOME COMPLEX COMPONENT RRP41"/>
    <property type="match status" value="1"/>
</dbReference>
<dbReference type="InterPro" id="IPR001247">
    <property type="entry name" value="ExoRNase_PH_dom1"/>
</dbReference>
<keyword evidence="1 6" id="KW-0963">Cytoplasm</keyword>
<dbReference type="RefSeq" id="WP_318784894.1">
    <property type="nucleotide sequence ID" value="NZ_JAWDKC010000001.1"/>
</dbReference>
<dbReference type="InterPro" id="IPR020568">
    <property type="entry name" value="Ribosomal_Su5_D2-typ_SF"/>
</dbReference>
<accession>A0ABU3VME5</accession>
<dbReference type="InterPro" id="IPR011807">
    <property type="entry name" value="Rrp41"/>
</dbReference>
<keyword evidence="5 6" id="KW-0269">Exonuclease</keyword>
<dbReference type="SUPFAM" id="SSF55666">
    <property type="entry name" value="Ribonuclease PH domain 2-like"/>
    <property type="match status" value="1"/>
</dbReference>
<keyword evidence="2 6" id="KW-0540">Nuclease</keyword>